<dbReference type="RefSeq" id="WP_161095353.1">
    <property type="nucleotide sequence ID" value="NZ_WWCW01000004.1"/>
</dbReference>
<evidence type="ECO:0000313" key="2">
    <source>
        <dbReference type="EMBL" id="MYM86069.1"/>
    </source>
</evidence>
<evidence type="ECO:0008006" key="4">
    <source>
        <dbReference type="Google" id="ProtNLM"/>
    </source>
</evidence>
<comment type="caution">
    <text evidence="2">The sequence shown here is derived from an EMBL/GenBank/DDBJ whole genome shotgun (WGS) entry which is preliminary data.</text>
</comment>
<accession>A0A845FZC5</accession>
<name>A0A845FZC5_9BURK</name>
<sequence length="360" mass="39067">MQRLSAGILVVAALCGSASAAESPGQEFKPGAFKLQRGPQNELLVLGTAHLSHLPKSFDPANLSVLMERLAGWQPKAIAIEALSGTQCAYLRNYRERYDDTIKSYCWDPAPAATATGLDVPAATAQVDRMLTTWPAAPTAAQRRKLASLFMAAGEPASAMVQWLRLPAGEQHAGDGLNDKLVAILNSLRQKRDETYLIAAPLAARSGLERLYAMDDHTADSNVDDEKAYGAAIMKAWDNPIVAARKREDEALHAALTTPAGVLAMYRAYNAASAAEQVFHADFGAALEEPSPQHYGRGYVAYWETRNLRMASNIREAMSYLPGSRTLVIVGASHKGYLEAYLNQMHDVRVISTDAILRAE</sequence>
<evidence type="ECO:0000313" key="3">
    <source>
        <dbReference type="Proteomes" id="UP000470302"/>
    </source>
</evidence>
<dbReference type="AlphaFoldDB" id="A0A845FZC5"/>
<dbReference type="EMBL" id="WWCW01000004">
    <property type="protein sequence ID" value="MYM86069.1"/>
    <property type="molecule type" value="Genomic_DNA"/>
</dbReference>
<dbReference type="Proteomes" id="UP000470302">
    <property type="component" value="Unassembled WGS sequence"/>
</dbReference>
<dbReference type="Pfam" id="PF18950">
    <property type="entry name" value="DUF5694"/>
    <property type="match status" value="1"/>
</dbReference>
<evidence type="ECO:0000256" key="1">
    <source>
        <dbReference type="SAM" id="SignalP"/>
    </source>
</evidence>
<reference evidence="2 3" key="1">
    <citation type="submission" date="2020-01" db="EMBL/GenBank/DDBJ databases">
        <title>Novel species isolated from a subtropical stream in China.</title>
        <authorList>
            <person name="Lu H."/>
        </authorList>
    </citation>
    <scope>NUCLEOTIDE SEQUENCE [LARGE SCALE GENOMIC DNA]</scope>
    <source>
        <strain evidence="2 3">FT82W</strain>
    </source>
</reference>
<feature type="chain" id="PRO_5032949372" description="TraB/GumN family protein" evidence="1">
    <location>
        <begin position="21"/>
        <end position="360"/>
    </location>
</feature>
<feature type="signal peptide" evidence="1">
    <location>
        <begin position="1"/>
        <end position="20"/>
    </location>
</feature>
<keyword evidence="1" id="KW-0732">Signal</keyword>
<gene>
    <name evidence="2" type="ORF">GTP91_02630</name>
</gene>
<dbReference type="InterPro" id="IPR043749">
    <property type="entry name" value="DUF5694"/>
</dbReference>
<proteinExistence type="predicted"/>
<organism evidence="2 3">
    <name type="scientific">Duganella vulcania</name>
    <dbReference type="NCBI Taxonomy" id="2692166"/>
    <lineage>
        <taxon>Bacteria</taxon>
        <taxon>Pseudomonadati</taxon>
        <taxon>Pseudomonadota</taxon>
        <taxon>Betaproteobacteria</taxon>
        <taxon>Burkholderiales</taxon>
        <taxon>Oxalobacteraceae</taxon>
        <taxon>Telluria group</taxon>
        <taxon>Duganella</taxon>
    </lineage>
</organism>
<protein>
    <recommendedName>
        <fullName evidence="4">TraB/GumN family protein</fullName>
    </recommendedName>
</protein>